<proteinExistence type="predicted"/>
<evidence type="ECO:0000313" key="3">
    <source>
        <dbReference type="Proteomes" id="UP001620460"/>
    </source>
</evidence>
<dbReference type="SUPFAM" id="SSF109604">
    <property type="entry name" value="HD-domain/PDEase-like"/>
    <property type="match status" value="1"/>
</dbReference>
<dbReference type="RefSeq" id="WP_404634886.1">
    <property type="nucleotide sequence ID" value="NZ_JADIKM010000004.1"/>
</dbReference>
<dbReference type="Proteomes" id="UP001620460">
    <property type="component" value="Unassembled WGS sequence"/>
</dbReference>
<dbReference type="Pfam" id="PF08668">
    <property type="entry name" value="HDOD"/>
    <property type="match status" value="1"/>
</dbReference>
<sequence>MQNLWRWILGYADAPPPAARVPARVRAMTAPPTGSVHSAEAAAAAHEAMSLAQLGDRFHRYVLGLPDYHANEPSQEERAILKRLQATCTAFDVRSLPRLPTVLPQLLRSLKSDTVGGAQLAKLIGRDPVLVGEVMRVSRSIYYRTLHPIQSLQHAVVLLGQDGLRRVVTMHVMKPILHASAGMFGHVAGQRLWDHAERCAHACAYLGKGSSDPFEAYLAGIVCNTGTGAVVRVLDQEAPMELGPLTSHFLAACAQLAAQLSLRAARHWNLPTNVLNALEERTVAGMPPESSLGRALLCADTLAMAQVLGEHALAAPDTDLSTAWPEFFTPAMIERCQQDLRRQFRDADARAC</sequence>
<protein>
    <submittedName>
        <fullName evidence="2">HDOD domain-containing protein</fullName>
    </submittedName>
</protein>
<reference evidence="2 3" key="1">
    <citation type="submission" date="2020-10" db="EMBL/GenBank/DDBJ databases">
        <title>Phylogeny of dyella-like bacteria.</title>
        <authorList>
            <person name="Fu J."/>
        </authorList>
    </citation>
    <scope>NUCLEOTIDE SEQUENCE [LARGE SCALE GENOMIC DNA]</scope>
    <source>
        <strain evidence="2 3">Gsoil3046</strain>
    </source>
</reference>
<gene>
    <name evidence="2" type="ORF">ISP17_15695</name>
</gene>
<dbReference type="PROSITE" id="PS51833">
    <property type="entry name" value="HDOD"/>
    <property type="match status" value="1"/>
</dbReference>
<organism evidence="2 3">
    <name type="scientific">Dyella ginsengisoli</name>
    <dbReference type="NCBI Taxonomy" id="363848"/>
    <lineage>
        <taxon>Bacteria</taxon>
        <taxon>Pseudomonadati</taxon>
        <taxon>Pseudomonadota</taxon>
        <taxon>Gammaproteobacteria</taxon>
        <taxon>Lysobacterales</taxon>
        <taxon>Rhodanobacteraceae</taxon>
        <taxon>Dyella</taxon>
    </lineage>
</organism>
<name>A0ABW8K064_9GAMM</name>
<dbReference type="InterPro" id="IPR052340">
    <property type="entry name" value="RNase_Y/CdgJ"/>
</dbReference>
<accession>A0ABW8K064</accession>
<dbReference type="PANTHER" id="PTHR33525:SF6">
    <property type="entry name" value="HDOD DOMAIN-CONTAINING PROTEIN"/>
    <property type="match status" value="1"/>
</dbReference>
<dbReference type="InterPro" id="IPR013976">
    <property type="entry name" value="HDOD"/>
</dbReference>
<dbReference type="Gene3D" id="1.10.3210.10">
    <property type="entry name" value="Hypothetical protein af1432"/>
    <property type="match status" value="1"/>
</dbReference>
<feature type="domain" description="HDOD" evidence="1">
    <location>
        <begin position="96"/>
        <end position="284"/>
    </location>
</feature>
<comment type="caution">
    <text evidence="2">The sequence shown here is derived from an EMBL/GenBank/DDBJ whole genome shotgun (WGS) entry which is preliminary data.</text>
</comment>
<evidence type="ECO:0000313" key="2">
    <source>
        <dbReference type="EMBL" id="MFK2905407.1"/>
    </source>
</evidence>
<keyword evidence="3" id="KW-1185">Reference proteome</keyword>
<dbReference type="EMBL" id="JADIKM010000004">
    <property type="protein sequence ID" value="MFK2905407.1"/>
    <property type="molecule type" value="Genomic_DNA"/>
</dbReference>
<evidence type="ECO:0000259" key="1">
    <source>
        <dbReference type="PROSITE" id="PS51833"/>
    </source>
</evidence>
<dbReference type="PANTHER" id="PTHR33525">
    <property type="match status" value="1"/>
</dbReference>